<dbReference type="NCBIfam" id="TIGR00414">
    <property type="entry name" value="serS"/>
    <property type="match status" value="1"/>
</dbReference>
<feature type="binding site" evidence="8">
    <location>
        <position position="421"/>
    </location>
    <ligand>
        <name>L-serine</name>
        <dbReference type="ChEBI" id="CHEBI:33384"/>
    </ligand>
</feature>
<evidence type="ECO:0000256" key="1">
    <source>
        <dbReference type="ARBA" id="ARBA00012840"/>
    </source>
</evidence>
<dbReference type="SUPFAM" id="SSF55681">
    <property type="entry name" value="Class II aaRS and biotin synthetases"/>
    <property type="match status" value="1"/>
</dbReference>
<dbReference type="EC" id="6.1.1.11" evidence="1"/>
<feature type="site" description="Important for serine binding" evidence="8">
    <location>
        <position position="423"/>
    </location>
</feature>
<keyword evidence="12" id="KW-1185">Reference proteome</keyword>
<dbReference type="HOGENOM" id="CLU_023797_4_3_1"/>
<dbReference type="Gene3D" id="1.10.287.40">
    <property type="entry name" value="Serine-tRNA synthetase, tRNA binding domain"/>
    <property type="match status" value="1"/>
</dbReference>
<evidence type="ECO:0000256" key="2">
    <source>
        <dbReference type="ARBA" id="ARBA00022598"/>
    </source>
</evidence>
<dbReference type="InterPro" id="IPR010978">
    <property type="entry name" value="tRNA-bd_arm"/>
</dbReference>
<dbReference type="PIRSF" id="PIRSF001529">
    <property type="entry name" value="Ser-tRNA-synth_IIa"/>
    <property type="match status" value="1"/>
</dbReference>
<evidence type="ECO:0000256" key="8">
    <source>
        <dbReference type="PIRSR" id="PIRSR001529-1"/>
    </source>
</evidence>
<dbReference type="InterPro" id="IPR015866">
    <property type="entry name" value="Ser-tRNA-synth_1_N"/>
</dbReference>
<dbReference type="Pfam" id="PF00587">
    <property type="entry name" value="tRNA-synt_2b"/>
    <property type="match status" value="1"/>
</dbReference>
<dbReference type="AlphaFoldDB" id="S9R636"/>
<organism evidence="11 12">
    <name type="scientific">Schizosaccharomyces octosporus (strain yFS286)</name>
    <name type="common">Fission yeast</name>
    <name type="synonym">Octosporomyces octosporus</name>
    <dbReference type="NCBI Taxonomy" id="483514"/>
    <lineage>
        <taxon>Eukaryota</taxon>
        <taxon>Fungi</taxon>
        <taxon>Dikarya</taxon>
        <taxon>Ascomycota</taxon>
        <taxon>Taphrinomycotina</taxon>
        <taxon>Schizosaccharomycetes</taxon>
        <taxon>Schizosaccharomycetales</taxon>
        <taxon>Schizosaccharomycetaceae</taxon>
        <taxon>Schizosaccharomyces</taxon>
    </lineage>
</organism>
<accession>S9R636</accession>
<evidence type="ECO:0000256" key="3">
    <source>
        <dbReference type="ARBA" id="ARBA00022741"/>
    </source>
</evidence>
<dbReference type="GO" id="GO:0004828">
    <property type="term" value="F:serine-tRNA ligase activity"/>
    <property type="evidence" value="ECO:0007669"/>
    <property type="project" value="UniProtKB-EC"/>
</dbReference>
<gene>
    <name evidence="11" type="ORF">SOCG_02988</name>
</gene>
<dbReference type="GO" id="GO:0005524">
    <property type="term" value="F:ATP binding"/>
    <property type="evidence" value="ECO:0007669"/>
    <property type="project" value="UniProtKB-KW"/>
</dbReference>
<dbReference type="RefSeq" id="XP_013016932.1">
    <property type="nucleotide sequence ID" value="XM_013161478.1"/>
</dbReference>
<dbReference type="OMA" id="EQNCIDR"/>
<evidence type="ECO:0000259" key="10">
    <source>
        <dbReference type="PROSITE" id="PS50862"/>
    </source>
</evidence>
<dbReference type="InterPro" id="IPR002314">
    <property type="entry name" value="aa-tRNA-synt_IIb"/>
</dbReference>
<keyword evidence="4 9" id="KW-0067">ATP-binding</keyword>
<evidence type="ECO:0000313" key="12">
    <source>
        <dbReference type="Proteomes" id="UP000016088"/>
    </source>
</evidence>
<evidence type="ECO:0000256" key="7">
    <source>
        <dbReference type="ARBA" id="ARBA00034892"/>
    </source>
</evidence>
<name>S9R636_SCHOY</name>
<sequence>MKTVQSIFRQPICLSNKLCFRSYSTKLQEAPSSWKAMLNIKYVYEHAGEIHQNCIDRNMHKVAETLPKIKNLYEELNIVRNRLAPQVREKNRITKSIKSSKDMQHRNSLVTEAKNIKTEIDSTEKIASDIQKKLYHYCLSLPNSTLPSVPIGSEDNAICVATIGEEKKLNNCTKDHLELSGNDIDLLSASETSGHAFCYVKGEVAELEMALINYAIDFSKLRGWSLVIPPTVVRTDVALACGFQPRDEQGEQIYQLEDQKESSSPKQCLIGTAEISLASLGYKQTFHDLKEKRVVGVSRSYRREAGARGRDTKGLYRLHEFTKVELFAWTHPSQSSRVFEDIVKLQTDFAQSLGLSARVLNMPTQELGAPAAQKYDIEAWMPSRANFGEISSTSNCLDYQSRRLLTRYKNPNDTGFVHTLNGTAAAIPRLIIALLENHQQLDGTVVLPQCLVPYLKKERLFVKTKNTCFR</sequence>
<protein>
    <recommendedName>
        <fullName evidence="1">serine--tRNA ligase</fullName>
        <ecNumber evidence="1">6.1.1.11</ecNumber>
    </recommendedName>
    <alternativeName>
        <fullName evidence="6">Seryl-tRNA synthetase</fullName>
    </alternativeName>
    <alternativeName>
        <fullName evidence="7">Seryl-tRNA(Ser) synthetase</fullName>
    </alternativeName>
</protein>
<keyword evidence="2 11" id="KW-0436">Ligase</keyword>
<dbReference type="GO" id="GO:0005739">
    <property type="term" value="C:mitochondrion"/>
    <property type="evidence" value="ECO:0007669"/>
    <property type="project" value="EnsemblFungi"/>
</dbReference>
<dbReference type="PRINTS" id="PR00981">
    <property type="entry name" value="TRNASYNTHSER"/>
</dbReference>
<dbReference type="VEuPathDB" id="FungiDB:SOCG_02988"/>
<dbReference type="OrthoDB" id="10264585at2759"/>
<feature type="binding site" evidence="9">
    <location>
        <begin position="302"/>
        <end position="304"/>
    </location>
    <ligand>
        <name>ATP</name>
        <dbReference type="ChEBI" id="CHEBI:30616"/>
    </ligand>
</feature>
<dbReference type="InterPro" id="IPR002317">
    <property type="entry name" value="Ser-tRNA-ligase_type_1"/>
</dbReference>
<proteinExistence type="predicted"/>
<dbReference type="InterPro" id="IPR006195">
    <property type="entry name" value="aa-tRNA-synth_II"/>
</dbReference>
<dbReference type="GeneID" id="25031962"/>
<dbReference type="UniPathway" id="UPA00906">
    <property type="reaction ID" value="UER00895"/>
</dbReference>
<feature type="binding site" evidence="8">
    <location>
        <position position="272"/>
    </location>
    <ligand>
        <name>L-serine</name>
        <dbReference type="ChEBI" id="CHEBI:33384"/>
    </ligand>
</feature>
<feature type="binding site" evidence="9">
    <location>
        <begin position="389"/>
        <end position="392"/>
    </location>
    <ligand>
        <name>ATP</name>
        <dbReference type="ChEBI" id="CHEBI:30616"/>
    </ligand>
</feature>
<evidence type="ECO:0000256" key="5">
    <source>
        <dbReference type="ARBA" id="ARBA00023146"/>
    </source>
</evidence>
<dbReference type="InterPro" id="IPR045864">
    <property type="entry name" value="aa-tRNA-synth_II/BPL/LPL"/>
</dbReference>
<dbReference type="PROSITE" id="PS50862">
    <property type="entry name" value="AA_TRNA_LIGASE_II"/>
    <property type="match status" value="1"/>
</dbReference>
<dbReference type="EMBL" id="KE503206">
    <property type="protein sequence ID" value="EPX73770.1"/>
    <property type="molecule type" value="Genomic_DNA"/>
</dbReference>
<reference evidence="11 12" key="1">
    <citation type="journal article" date="2011" name="Science">
        <title>Comparative functional genomics of the fission yeasts.</title>
        <authorList>
            <person name="Rhind N."/>
            <person name="Chen Z."/>
            <person name="Yassour M."/>
            <person name="Thompson D.A."/>
            <person name="Haas B.J."/>
            <person name="Habib N."/>
            <person name="Wapinski I."/>
            <person name="Roy S."/>
            <person name="Lin M.F."/>
            <person name="Heiman D.I."/>
            <person name="Young S.K."/>
            <person name="Furuya K."/>
            <person name="Guo Y."/>
            <person name="Pidoux A."/>
            <person name="Chen H.M."/>
            <person name="Robbertse B."/>
            <person name="Goldberg J.M."/>
            <person name="Aoki K."/>
            <person name="Bayne E.H."/>
            <person name="Berlin A.M."/>
            <person name="Desjardins C.A."/>
            <person name="Dobbs E."/>
            <person name="Dukaj L."/>
            <person name="Fan L."/>
            <person name="FitzGerald M.G."/>
            <person name="French C."/>
            <person name="Gujja S."/>
            <person name="Hansen K."/>
            <person name="Keifenheim D."/>
            <person name="Levin J.Z."/>
            <person name="Mosher R.A."/>
            <person name="Mueller C.A."/>
            <person name="Pfiffner J."/>
            <person name="Priest M."/>
            <person name="Russ C."/>
            <person name="Smialowska A."/>
            <person name="Swoboda P."/>
            <person name="Sykes S.M."/>
            <person name="Vaughn M."/>
            <person name="Vengrova S."/>
            <person name="Yoder R."/>
            <person name="Zeng Q."/>
            <person name="Allshire R."/>
            <person name="Baulcombe D."/>
            <person name="Birren B.W."/>
            <person name="Brown W."/>
            <person name="Ekwall K."/>
            <person name="Kellis M."/>
            <person name="Leatherwood J."/>
            <person name="Levin H."/>
            <person name="Margalit H."/>
            <person name="Martienssen R."/>
            <person name="Nieduszynski C.A."/>
            <person name="Spatafora J.W."/>
            <person name="Friedman N."/>
            <person name="Dalgaard J.Z."/>
            <person name="Baumann P."/>
            <person name="Niki H."/>
            <person name="Regev A."/>
            <person name="Nusbaum C."/>
        </authorList>
    </citation>
    <scope>NUCLEOTIDE SEQUENCE [LARGE SCALE GENOMIC DNA]</scope>
    <source>
        <strain evidence="12">yFS286</strain>
    </source>
</reference>
<dbReference type="eggNOG" id="KOG2509">
    <property type="taxonomic scope" value="Eukaryota"/>
</dbReference>
<feature type="domain" description="Aminoacyl-transfer RNA synthetases class-II family profile" evidence="10">
    <location>
        <begin position="293"/>
        <end position="448"/>
    </location>
</feature>
<dbReference type="Pfam" id="PF02403">
    <property type="entry name" value="Seryl_tRNA_N"/>
    <property type="match status" value="1"/>
</dbReference>
<feature type="binding site" evidence="8">
    <location>
        <position position="325"/>
    </location>
    <ligand>
        <name>L-serine</name>
        <dbReference type="ChEBI" id="CHEBI:33384"/>
    </ligand>
</feature>
<evidence type="ECO:0000256" key="6">
    <source>
        <dbReference type="ARBA" id="ARBA00031113"/>
    </source>
</evidence>
<dbReference type="PANTHER" id="PTHR11778">
    <property type="entry name" value="SERYL-TRNA SYNTHETASE"/>
    <property type="match status" value="1"/>
</dbReference>
<dbReference type="GO" id="GO:0070158">
    <property type="term" value="P:mitochondrial seryl-tRNA aminoacylation"/>
    <property type="evidence" value="ECO:0007669"/>
    <property type="project" value="EnsemblFungi"/>
</dbReference>
<dbReference type="SUPFAM" id="SSF46589">
    <property type="entry name" value="tRNA-binding arm"/>
    <property type="match status" value="1"/>
</dbReference>
<dbReference type="Gene3D" id="3.30.930.10">
    <property type="entry name" value="Bira Bifunctional Protein, Domain 2"/>
    <property type="match status" value="1"/>
</dbReference>
<evidence type="ECO:0000256" key="4">
    <source>
        <dbReference type="ARBA" id="ARBA00022840"/>
    </source>
</evidence>
<evidence type="ECO:0000256" key="9">
    <source>
        <dbReference type="PIRSR" id="PIRSR001529-2"/>
    </source>
</evidence>
<keyword evidence="3" id="KW-0547">Nucleotide-binding</keyword>
<evidence type="ECO:0000313" key="11">
    <source>
        <dbReference type="EMBL" id="EPX73770.1"/>
    </source>
</evidence>
<dbReference type="InterPro" id="IPR042103">
    <property type="entry name" value="SerRS_1_N_sf"/>
</dbReference>
<feature type="binding site" evidence="8">
    <location>
        <position position="302"/>
    </location>
    <ligand>
        <name>L-serine</name>
        <dbReference type="ChEBI" id="CHEBI:33384"/>
    </ligand>
</feature>
<dbReference type="Proteomes" id="UP000016088">
    <property type="component" value="Unassembled WGS sequence"/>
</dbReference>
<keyword evidence="5" id="KW-0030">Aminoacyl-tRNA synthetase</keyword>